<name>A0A9Q9SSJ8_MOOP1</name>
<dbReference type="Proteomes" id="UP000176944">
    <property type="component" value="Chromosome"/>
</dbReference>
<reference evidence="1" key="2">
    <citation type="submission" date="2022-10" db="EMBL/GenBank/DDBJ databases">
        <authorList>
            <person name="Ngo T.-E."/>
        </authorList>
    </citation>
    <scope>NUCLEOTIDE SEQUENCE</scope>
    <source>
        <strain evidence="1">JHB</strain>
    </source>
</reference>
<dbReference type="EMBL" id="CP017708">
    <property type="protein sequence ID" value="WAN68874.1"/>
    <property type="molecule type" value="Genomic_DNA"/>
</dbReference>
<reference evidence="1" key="1">
    <citation type="journal article" date="2017" name="Proc. Natl. Acad. Sci. U.S.A.">
        <title>Comparative genomics uncovers the prolific and distinctive metabolic potential of the cyanobacterial genus Moorea.</title>
        <authorList>
            <person name="Leao T."/>
            <person name="Castelao G."/>
            <person name="Korobeynikov A."/>
            <person name="Monroe E.A."/>
            <person name="Podell S."/>
            <person name="Glukhov E."/>
            <person name="Allen E.E."/>
            <person name="Gerwick W.H."/>
            <person name="Gerwick L."/>
        </authorList>
    </citation>
    <scope>NUCLEOTIDE SEQUENCE</scope>
    <source>
        <strain evidence="1">JHB</strain>
    </source>
</reference>
<proteinExistence type="predicted"/>
<protein>
    <submittedName>
        <fullName evidence="1">Uncharacterized protein</fullName>
    </submittedName>
</protein>
<organism evidence="1">
    <name type="scientific">Moorena producens (strain JHB)</name>
    <dbReference type="NCBI Taxonomy" id="1454205"/>
    <lineage>
        <taxon>Bacteria</taxon>
        <taxon>Bacillati</taxon>
        <taxon>Cyanobacteriota</taxon>
        <taxon>Cyanophyceae</taxon>
        <taxon>Coleofasciculales</taxon>
        <taxon>Coleofasciculaceae</taxon>
        <taxon>Moorena</taxon>
    </lineage>
</organism>
<accession>A0A9Q9SSJ8</accession>
<sequence length="54" mass="5754">MKQEWNTPKLKTYGSVEEVTAVGVKDIGNGVVGAIKIGKFLLPKGLGLFASIHI</sequence>
<dbReference type="AlphaFoldDB" id="A0A9Q9SSJ8"/>
<gene>
    <name evidence="1" type="ORF">BJP36_41670</name>
</gene>
<evidence type="ECO:0000313" key="1">
    <source>
        <dbReference type="EMBL" id="WAN68874.1"/>
    </source>
</evidence>